<dbReference type="Proteomes" id="UP000628775">
    <property type="component" value="Unassembled WGS sequence"/>
</dbReference>
<name>A0A8J2YF05_9BACL</name>
<proteinExistence type="predicted"/>
<evidence type="ECO:0000313" key="2">
    <source>
        <dbReference type="Proteomes" id="UP000628775"/>
    </source>
</evidence>
<reference evidence="1" key="2">
    <citation type="submission" date="2020-09" db="EMBL/GenBank/DDBJ databases">
        <authorList>
            <person name="Sun Q."/>
            <person name="Zhou Y."/>
        </authorList>
    </citation>
    <scope>NUCLEOTIDE SEQUENCE</scope>
    <source>
        <strain evidence="1">CGMCC 1.15371</strain>
    </source>
</reference>
<dbReference type="AlphaFoldDB" id="A0A8J2YF05"/>
<gene>
    <name evidence="1" type="ORF">GCM10011391_03100</name>
</gene>
<reference evidence="1" key="1">
    <citation type="journal article" date="2014" name="Int. J. Syst. Evol. Microbiol.">
        <title>Complete genome sequence of Corynebacterium casei LMG S-19264T (=DSM 44701T), isolated from a smear-ripened cheese.</title>
        <authorList>
            <consortium name="US DOE Joint Genome Institute (JGI-PGF)"/>
            <person name="Walter F."/>
            <person name="Albersmeier A."/>
            <person name="Kalinowski J."/>
            <person name="Ruckert C."/>
        </authorList>
    </citation>
    <scope>NUCLEOTIDE SEQUENCE</scope>
    <source>
        <strain evidence="1">CGMCC 1.15371</strain>
    </source>
</reference>
<organism evidence="1 2">
    <name type="scientific">Pullulanibacillus camelliae</name>
    <dbReference type="NCBI Taxonomy" id="1707096"/>
    <lineage>
        <taxon>Bacteria</taxon>
        <taxon>Bacillati</taxon>
        <taxon>Bacillota</taxon>
        <taxon>Bacilli</taxon>
        <taxon>Bacillales</taxon>
        <taxon>Sporolactobacillaceae</taxon>
        <taxon>Pullulanibacillus</taxon>
    </lineage>
</organism>
<evidence type="ECO:0000313" key="1">
    <source>
        <dbReference type="EMBL" id="GGE27985.1"/>
    </source>
</evidence>
<accession>A0A8J2YF05</accession>
<dbReference type="EMBL" id="BMIR01000001">
    <property type="protein sequence ID" value="GGE27985.1"/>
    <property type="molecule type" value="Genomic_DNA"/>
</dbReference>
<keyword evidence="2" id="KW-1185">Reference proteome</keyword>
<comment type="caution">
    <text evidence="1">The sequence shown here is derived from an EMBL/GenBank/DDBJ whole genome shotgun (WGS) entry which is preliminary data.</text>
</comment>
<sequence length="48" mass="5303">MIGSLLEAYLVSDSLQSLKEFDYSAGTTAETKNSSLSEQKWSSILRNC</sequence>
<protein>
    <submittedName>
        <fullName evidence="1">Uncharacterized protein</fullName>
    </submittedName>
</protein>